<dbReference type="HOGENOM" id="CLU_036785_2_0_11"/>
<organism evidence="2">
    <name type="scientific">Streptomyces iranensis</name>
    <dbReference type="NCBI Taxonomy" id="576784"/>
    <lineage>
        <taxon>Bacteria</taxon>
        <taxon>Bacillati</taxon>
        <taxon>Actinomycetota</taxon>
        <taxon>Actinomycetes</taxon>
        <taxon>Kitasatosporales</taxon>
        <taxon>Streptomycetaceae</taxon>
        <taxon>Streptomyces</taxon>
        <taxon>Streptomyces violaceusniger group</taxon>
    </lineage>
</organism>
<feature type="transmembrane region" description="Helical" evidence="1">
    <location>
        <begin position="520"/>
        <end position="541"/>
    </location>
</feature>
<feature type="transmembrane region" description="Helical" evidence="1">
    <location>
        <begin position="361"/>
        <end position="383"/>
    </location>
</feature>
<name>A0A060ZY89_9ACTN</name>
<gene>
    <name evidence="3" type="ORF">J2Z30_006788</name>
    <name evidence="2" type="ORF">SIRAN4808</name>
</gene>
<feature type="transmembrane region" description="Helical" evidence="1">
    <location>
        <begin position="480"/>
        <end position="500"/>
    </location>
</feature>
<evidence type="ECO:0000313" key="3">
    <source>
        <dbReference type="EMBL" id="MBP2065746.1"/>
    </source>
</evidence>
<feature type="transmembrane region" description="Helical" evidence="1">
    <location>
        <begin position="413"/>
        <end position="434"/>
    </location>
</feature>
<feature type="transmembrane region" description="Helical" evidence="1">
    <location>
        <begin position="255"/>
        <end position="276"/>
    </location>
</feature>
<feature type="transmembrane region" description="Helical" evidence="1">
    <location>
        <begin position="454"/>
        <end position="473"/>
    </location>
</feature>
<feature type="transmembrane region" description="Helical" evidence="1">
    <location>
        <begin position="313"/>
        <end position="331"/>
    </location>
</feature>
<dbReference type="EMBL" id="LK022848">
    <property type="protein sequence ID" value="CDR08119.1"/>
    <property type="molecule type" value="Genomic_DNA"/>
</dbReference>
<keyword evidence="1" id="KW-0812">Transmembrane</keyword>
<accession>A0A060ZY89</accession>
<keyword evidence="1" id="KW-0472">Membrane</keyword>
<evidence type="ECO:0000256" key="1">
    <source>
        <dbReference type="SAM" id="Phobius"/>
    </source>
</evidence>
<feature type="transmembrane region" description="Helical" evidence="1">
    <location>
        <begin position="96"/>
        <end position="116"/>
    </location>
</feature>
<reference evidence="3 4" key="2">
    <citation type="submission" date="2021-03" db="EMBL/GenBank/DDBJ databases">
        <title>Genomic Encyclopedia of Type Strains, Phase IV (KMG-IV): sequencing the most valuable type-strain genomes for metagenomic binning, comparative biology and taxonomic classification.</title>
        <authorList>
            <person name="Goeker M."/>
        </authorList>
    </citation>
    <scope>NUCLEOTIDE SEQUENCE [LARGE SCALE GENOMIC DNA]</scope>
    <source>
        <strain evidence="3 4">DSM 41954</strain>
    </source>
</reference>
<keyword evidence="4" id="KW-1185">Reference proteome</keyword>
<dbReference type="Proteomes" id="UP000756710">
    <property type="component" value="Unassembled WGS sequence"/>
</dbReference>
<dbReference type="EMBL" id="JAGGLR010000021">
    <property type="protein sequence ID" value="MBP2065746.1"/>
    <property type="molecule type" value="Genomic_DNA"/>
</dbReference>
<keyword evidence="1" id="KW-1133">Transmembrane helix</keyword>
<evidence type="ECO:0000313" key="4">
    <source>
        <dbReference type="Proteomes" id="UP000756710"/>
    </source>
</evidence>
<sequence>MTAVADARVSPRARGSAHDLAGTGTLLRLALRRDRIMMPVWVLCLGLTASSTVGRLKSAYDTPARRTSLVEDMNGNGSTRALFGAAFDDTLGALTVWRVGAFLTVFAAIMSLLIVIRHTREEEETGRQEALSAGMVGRRAGLTSALLAVAIANGAVTLLIAGGLAGQGGTGALALGLAVGLSGMAFGGLAAVAAQLTENARLARGLSSAAVGVAFVLRMAGDAAEDGSRGSGHVLVWLSPLGWAEYARPYADERWWPLLLIAVLAAASIALAYSLAGRRDVGASFYATRPGPPAAGPLLSGVYGLGWRLQRGALFGWAAGFVFAGAIFGSISDGADDFLGDSDQTRDIIQRMGGAQGLNDAFLAAMVGVLGTILTVYTTTSVLRLRGEETDQRAEPLLANAVGRLRWAGSHLVIAYLGPVVILAIGGLALGLGYGVAAGDLADQLPRCLGASLAQLPALWVLTSVTLFLVGVVPKYSAAAWAFVGWVVALGWMGPALELSDSVMDTSPFSHLPKLPGDEVTAAPFLWLLLLSVVLAAGGLVGMRRRDIGG</sequence>
<dbReference type="AlphaFoldDB" id="A0A060ZY89"/>
<reference evidence="2" key="1">
    <citation type="submission" date="2014-05" db="EMBL/GenBank/DDBJ databases">
        <authorList>
            <person name="Horn Fabian"/>
        </authorList>
    </citation>
    <scope>NUCLEOTIDE SEQUENCE</scope>
</reference>
<dbReference type="RefSeq" id="WP_044572202.1">
    <property type="nucleotide sequence ID" value="NZ_BAABDR010000042.1"/>
</dbReference>
<protein>
    <submittedName>
        <fullName evidence="2">ABC transporter membrane-spanning protein</fullName>
    </submittedName>
    <submittedName>
        <fullName evidence="3">ABC-2 type transport system permease protein</fullName>
    </submittedName>
</protein>
<proteinExistence type="predicted"/>
<feature type="transmembrane region" description="Helical" evidence="1">
    <location>
        <begin position="172"/>
        <end position="193"/>
    </location>
</feature>
<evidence type="ECO:0000313" key="2">
    <source>
        <dbReference type="EMBL" id="CDR08119.1"/>
    </source>
</evidence>
<feature type="transmembrane region" description="Helical" evidence="1">
    <location>
        <begin position="36"/>
        <end position="56"/>
    </location>
</feature>
<feature type="transmembrane region" description="Helical" evidence="1">
    <location>
        <begin position="145"/>
        <end position="166"/>
    </location>
</feature>